<evidence type="ECO:0000256" key="7">
    <source>
        <dbReference type="ARBA" id="ARBA00022658"/>
    </source>
</evidence>
<evidence type="ECO:0000256" key="12">
    <source>
        <dbReference type="ARBA" id="ARBA00022837"/>
    </source>
</evidence>
<keyword evidence="8" id="KW-0479">Metal-binding</keyword>
<dbReference type="GO" id="GO:0005886">
    <property type="term" value="C:plasma membrane"/>
    <property type="evidence" value="ECO:0007669"/>
    <property type="project" value="UniProtKB-SubCell"/>
</dbReference>
<sequence length="492" mass="55894">MESVSSDQSASVDELVEACIKAFDNEGVLKEPSLVRLFLTMHPWYLSSSDLAKKLLHKSQEQDCSANRQSQICHLVRYWISEFPAEFDLNPALAEQIRGLKERLEQNGDVRRSLLIDIDSMSGLIVLNCVCVQRLLQLQNFNTLMAVVGGLSNSSIARLKDTQALIGSETRKVFDGLVELVTSSGNYSRYRQRFSECSGFRFPILGVHLKDLIAVHVALPDWFDPEKTRVNLTKTHQLYAILEELALIQSTPPSIEANSDLLNLLIVSLDQYHSEDEIYQLSLQREPRSIKLPSQSPLIEQWASSVKPKADPAIINKHIEKMVESVFQNFDTDGDGYISQGEFEIIRRNFPYLGKFDELDQNQDCKISREEMIEYFTKASSLQNCKMGFVHTFTEASSVKPSFCRHCSHLIWGFYKQRYKCKVCGVSCHKDCCSRLAIECRRRAQSISCHNDVSFKATRSFSFPPLSFSLCTSTVITDGSQEEQDEVLDVHL</sequence>
<evidence type="ECO:0000313" key="22">
    <source>
        <dbReference type="Proteomes" id="UP000694701"/>
    </source>
</evidence>
<dbReference type="InterPro" id="IPR036964">
    <property type="entry name" value="RASGEF_cat_dom_sf"/>
</dbReference>
<dbReference type="GO" id="GO:0005829">
    <property type="term" value="C:cytosol"/>
    <property type="evidence" value="ECO:0007669"/>
    <property type="project" value="UniProtKB-SubCell"/>
</dbReference>
<dbReference type="PANTHER" id="PTHR23113:SF16">
    <property type="entry name" value="RAS GUANYL-RELEASING PROTEIN 2"/>
    <property type="match status" value="1"/>
</dbReference>
<dbReference type="GO" id="GO:0043005">
    <property type="term" value="C:neuron projection"/>
    <property type="evidence" value="ECO:0007669"/>
    <property type="project" value="UniProtKB-KW"/>
</dbReference>
<dbReference type="PROSITE" id="PS50222">
    <property type="entry name" value="EF_HAND_2"/>
    <property type="match status" value="2"/>
</dbReference>
<dbReference type="InterPro" id="IPR002048">
    <property type="entry name" value="EF_hand_dom"/>
</dbReference>
<reference evidence="21" key="1">
    <citation type="submission" date="2025-08" db="UniProtKB">
        <authorList>
            <consortium name="Ensembl"/>
        </authorList>
    </citation>
    <scope>IDENTIFICATION</scope>
</reference>
<dbReference type="Gene3D" id="1.20.870.10">
    <property type="entry name" value="Son of sevenless (SoS) protein Chain: S domain 1"/>
    <property type="match status" value="1"/>
</dbReference>
<dbReference type="Ensembl" id="ENSCCRT00020071425.1">
    <property type="protein sequence ID" value="ENSCCRP00020064885.1"/>
    <property type="gene ID" value="ENSCCRG00020030575.1"/>
</dbReference>
<evidence type="ECO:0000259" key="20">
    <source>
        <dbReference type="PROSITE" id="PS50222"/>
    </source>
</evidence>
<dbReference type="InterPro" id="IPR002219">
    <property type="entry name" value="PKC_DAG/PE"/>
</dbReference>
<evidence type="ECO:0000256" key="8">
    <source>
        <dbReference type="ARBA" id="ARBA00022723"/>
    </source>
</evidence>
<organism evidence="21 22">
    <name type="scientific">Cyprinus carpio</name>
    <name type="common">Common carp</name>
    <dbReference type="NCBI Taxonomy" id="7962"/>
    <lineage>
        <taxon>Eukaryota</taxon>
        <taxon>Metazoa</taxon>
        <taxon>Chordata</taxon>
        <taxon>Craniata</taxon>
        <taxon>Vertebrata</taxon>
        <taxon>Euteleostomi</taxon>
        <taxon>Actinopterygii</taxon>
        <taxon>Neopterygii</taxon>
        <taxon>Teleostei</taxon>
        <taxon>Ostariophysi</taxon>
        <taxon>Cypriniformes</taxon>
        <taxon>Cyprinidae</taxon>
        <taxon>Cyprininae</taxon>
        <taxon>Cyprinus</taxon>
    </lineage>
</organism>
<feature type="domain" description="N-terminal Ras-GEF" evidence="19">
    <location>
        <begin position="3"/>
        <end position="126"/>
    </location>
</feature>
<dbReference type="InterPro" id="IPR008937">
    <property type="entry name" value="Ras-like_GEF"/>
</dbReference>
<evidence type="ECO:0000256" key="11">
    <source>
        <dbReference type="ARBA" id="ARBA00022833"/>
    </source>
</evidence>
<dbReference type="InterPro" id="IPR046349">
    <property type="entry name" value="C1-like_sf"/>
</dbReference>
<evidence type="ECO:0000259" key="17">
    <source>
        <dbReference type="PROSITE" id="PS50009"/>
    </source>
</evidence>
<dbReference type="InterPro" id="IPR000651">
    <property type="entry name" value="Ras-like_Gua-exchang_fac_N"/>
</dbReference>
<dbReference type="GO" id="GO:0005509">
    <property type="term" value="F:calcium ion binding"/>
    <property type="evidence" value="ECO:0007669"/>
    <property type="project" value="InterPro"/>
</dbReference>
<evidence type="ECO:0000256" key="1">
    <source>
        <dbReference type="ARBA" id="ARBA00004202"/>
    </source>
</evidence>
<dbReference type="Gene3D" id="1.10.840.10">
    <property type="entry name" value="Ras guanine-nucleotide exchange factors catalytic domain"/>
    <property type="match status" value="1"/>
</dbReference>
<dbReference type="SUPFAM" id="SSF47473">
    <property type="entry name" value="EF-hand"/>
    <property type="match status" value="1"/>
</dbReference>
<dbReference type="CDD" id="cd00051">
    <property type="entry name" value="EFh"/>
    <property type="match status" value="1"/>
</dbReference>
<keyword evidence="14" id="KW-0472">Membrane</keyword>
<keyword evidence="4" id="KW-1003">Cell membrane</keyword>
<evidence type="ECO:0000256" key="16">
    <source>
        <dbReference type="PROSITE-ProRule" id="PRU00168"/>
    </source>
</evidence>
<evidence type="ECO:0000256" key="13">
    <source>
        <dbReference type="ARBA" id="ARBA00023018"/>
    </source>
</evidence>
<dbReference type="PROSITE" id="PS00018">
    <property type="entry name" value="EF_HAND_1"/>
    <property type="match status" value="1"/>
</dbReference>
<keyword evidence="12" id="KW-0106">Calcium</keyword>
<dbReference type="GO" id="GO:0045202">
    <property type="term" value="C:synapse"/>
    <property type="evidence" value="ECO:0007669"/>
    <property type="project" value="UniProtKB-SubCell"/>
</dbReference>
<dbReference type="SUPFAM" id="SSF57889">
    <property type="entry name" value="Cysteine-rich domain"/>
    <property type="match status" value="1"/>
</dbReference>
<evidence type="ECO:0000256" key="14">
    <source>
        <dbReference type="ARBA" id="ARBA00023136"/>
    </source>
</evidence>
<dbReference type="Pfam" id="PF13202">
    <property type="entry name" value="EF-hand_5"/>
    <property type="match status" value="1"/>
</dbReference>
<dbReference type="PROSITE" id="PS00479">
    <property type="entry name" value="ZF_DAG_PE_1"/>
    <property type="match status" value="1"/>
</dbReference>
<evidence type="ECO:0000259" key="19">
    <source>
        <dbReference type="PROSITE" id="PS50212"/>
    </source>
</evidence>
<proteinExistence type="inferred from homology"/>
<dbReference type="GO" id="GO:0007265">
    <property type="term" value="P:Ras protein signal transduction"/>
    <property type="evidence" value="ECO:0007669"/>
    <property type="project" value="TreeGrafter"/>
</dbReference>
<evidence type="ECO:0000259" key="18">
    <source>
        <dbReference type="PROSITE" id="PS50081"/>
    </source>
</evidence>
<dbReference type="PANTHER" id="PTHR23113">
    <property type="entry name" value="GUANINE NUCLEOTIDE EXCHANGE FACTOR"/>
    <property type="match status" value="1"/>
</dbReference>
<dbReference type="SMART" id="SM00109">
    <property type="entry name" value="C1"/>
    <property type="match status" value="1"/>
</dbReference>
<keyword evidence="11" id="KW-0862">Zinc</keyword>
<evidence type="ECO:0000256" key="6">
    <source>
        <dbReference type="ARBA" id="ARBA00022599"/>
    </source>
</evidence>
<dbReference type="InterPro" id="IPR011992">
    <property type="entry name" value="EF-hand-dom_pair"/>
</dbReference>
<dbReference type="SMART" id="SM00147">
    <property type="entry name" value="RasGEF"/>
    <property type="match status" value="1"/>
</dbReference>
<comment type="subcellular location">
    <subcellularLocation>
        <location evidence="1">Cell membrane</location>
        <topology evidence="1">Peripheral membrane protein</topology>
    </subcellularLocation>
    <subcellularLocation>
        <location evidence="2">Cytoplasm</location>
        <location evidence="2">Cytosol</location>
    </subcellularLocation>
    <subcellularLocation>
        <location evidence="15">Synapse</location>
        <location evidence="15">Synaptosome</location>
    </subcellularLocation>
</comment>
<dbReference type="SMART" id="SM00054">
    <property type="entry name" value="EFh"/>
    <property type="match status" value="2"/>
</dbReference>
<evidence type="ECO:0000256" key="10">
    <source>
        <dbReference type="ARBA" id="ARBA00022771"/>
    </source>
</evidence>
<keyword evidence="7 16" id="KW-0344">Guanine-nucleotide releasing factor</keyword>
<dbReference type="PROSITE" id="PS50081">
    <property type="entry name" value="ZF_DAG_PE_2"/>
    <property type="match status" value="1"/>
</dbReference>
<evidence type="ECO:0000313" key="21">
    <source>
        <dbReference type="Ensembl" id="ENSCCRP00020064885.1"/>
    </source>
</evidence>
<dbReference type="SUPFAM" id="SSF48366">
    <property type="entry name" value="Ras GEF"/>
    <property type="match status" value="1"/>
</dbReference>
<dbReference type="PROSITE" id="PS50009">
    <property type="entry name" value="RASGEF_CAT"/>
    <property type="match status" value="1"/>
</dbReference>
<evidence type="ECO:0000256" key="3">
    <source>
        <dbReference type="ARBA" id="ARBA00009566"/>
    </source>
</evidence>
<name>A0A8C2G6C4_CYPCA</name>
<protein>
    <submittedName>
        <fullName evidence="21">RAS guanyl releasing protein 2 (calcium and DAG-regulated)</fullName>
    </submittedName>
</protein>
<evidence type="ECO:0000256" key="9">
    <source>
        <dbReference type="ARBA" id="ARBA00022737"/>
    </source>
</evidence>
<dbReference type="PROSITE" id="PS50212">
    <property type="entry name" value="RASGEF_NTER"/>
    <property type="match status" value="1"/>
</dbReference>
<dbReference type="Pfam" id="PF00617">
    <property type="entry name" value="RasGEF"/>
    <property type="match status" value="1"/>
</dbReference>
<keyword evidence="5" id="KW-0963">Cytoplasm</keyword>
<dbReference type="Pfam" id="PF00130">
    <property type="entry name" value="C1_1"/>
    <property type="match status" value="1"/>
</dbReference>
<evidence type="ECO:0000256" key="5">
    <source>
        <dbReference type="ARBA" id="ARBA00022490"/>
    </source>
</evidence>
<dbReference type="CDD" id="cd06224">
    <property type="entry name" value="REM"/>
    <property type="match status" value="1"/>
</dbReference>
<feature type="domain" description="EF-hand" evidence="20">
    <location>
        <begin position="318"/>
        <end position="353"/>
    </location>
</feature>
<dbReference type="Proteomes" id="UP000694701">
    <property type="component" value="Unplaced"/>
</dbReference>
<keyword evidence="9" id="KW-0677">Repeat</keyword>
<keyword evidence="13" id="KW-0770">Synapse</keyword>
<feature type="domain" description="Phorbol-ester/DAG-type" evidence="18">
    <location>
        <begin position="390"/>
        <end position="440"/>
    </location>
</feature>
<dbReference type="GO" id="GO:0008270">
    <property type="term" value="F:zinc ion binding"/>
    <property type="evidence" value="ECO:0007669"/>
    <property type="project" value="UniProtKB-KW"/>
</dbReference>
<dbReference type="InterPro" id="IPR001895">
    <property type="entry name" value="RASGEF_cat_dom"/>
</dbReference>
<evidence type="ECO:0000256" key="4">
    <source>
        <dbReference type="ARBA" id="ARBA00022475"/>
    </source>
</evidence>
<dbReference type="InterPro" id="IPR023578">
    <property type="entry name" value="Ras_GEF_dom_sf"/>
</dbReference>
<dbReference type="GO" id="GO:0005085">
    <property type="term" value="F:guanyl-nucleotide exchange factor activity"/>
    <property type="evidence" value="ECO:0007669"/>
    <property type="project" value="UniProtKB-KW"/>
</dbReference>
<evidence type="ECO:0000256" key="2">
    <source>
        <dbReference type="ARBA" id="ARBA00004514"/>
    </source>
</evidence>
<feature type="domain" description="EF-hand" evidence="20">
    <location>
        <begin position="356"/>
        <end position="382"/>
    </location>
</feature>
<dbReference type="Gene3D" id="1.10.238.10">
    <property type="entry name" value="EF-hand"/>
    <property type="match status" value="1"/>
</dbReference>
<dbReference type="InterPro" id="IPR018247">
    <property type="entry name" value="EF_Hand_1_Ca_BS"/>
</dbReference>
<accession>A0A8C2G6C4</accession>
<keyword evidence="6" id="KW-0771">Synaptosome</keyword>
<dbReference type="Gene3D" id="3.30.60.20">
    <property type="match status" value="1"/>
</dbReference>
<comment type="similarity">
    <text evidence="3">Belongs to the RASGRP family.</text>
</comment>
<dbReference type="AlphaFoldDB" id="A0A8C2G6C4"/>
<keyword evidence="10" id="KW-0863">Zinc-finger</keyword>
<feature type="domain" description="Ras-GEF" evidence="17">
    <location>
        <begin position="47"/>
        <end position="288"/>
    </location>
</feature>
<dbReference type="SMART" id="SM00229">
    <property type="entry name" value="RasGEFN"/>
    <property type="match status" value="1"/>
</dbReference>
<evidence type="ECO:0000256" key="15">
    <source>
        <dbReference type="ARBA" id="ARBA00034102"/>
    </source>
</evidence>